<keyword evidence="1" id="KW-0732">Signal</keyword>
<accession>A0A2N4TU15</accession>
<dbReference type="EMBL" id="PKQE01000008">
    <property type="protein sequence ID" value="PLC40127.1"/>
    <property type="molecule type" value="Genomic_DNA"/>
</dbReference>
<name>A0A2N4TU15_RALPI</name>
<gene>
    <name evidence="3" type="ORF">C0Q88_00280</name>
    <name evidence="2" type="ORF">C0Q88_24270</name>
</gene>
<protein>
    <recommendedName>
        <fullName evidence="5">DUF5666 domain-containing protein</fullName>
    </recommendedName>
</protein>
<feature type="signal peptide" evidence="1">
    <location>
        <begin position="1"/>
        <end position="22"/>
    </location>
</feature>
<organism evidence="3 4">
    <name type="scientific">Ralstonia pickettii</name>
    <name type="common">Burkholderia pickettii</name>
    <dbReference type="NCBI Taxonomy" id="329"/>
    <lineage>
        <taxon>Bacteria</taxon>
        <taxon>Pseudomonadati</taxon>
        <taxon>Pseudomonadota</taxon>
        <taxon>Betaproteobacteria</taxon>
        <taxon>Burkholderiales</taxon>
        <taxon>Burkholderiaceae</taxon>
        <taxon>Ralstonia</taxon>
    </lineage>
</organism>
<evidence type="ECO:0008006" key="5">
    <source>
        <dbReference type="Google" id="ProtNLM"/>
    </source>
</evidence>
<feature type="chain" id="PRO_5014562685" description="DUF5666 domain-containing protein" evidence="1">
    <location>
        <begin position="23"/>
        <end position="204"/>
    </location>
</feature>
<proteinExistence type="predicted"/>
<dbReference type="RefSeq" id="WP_102063899.1">
    <property type="nucleotide sequence ID" value="NZ_PKQE01000001.1"/>
</dbReference>
<dbReference type="OrthoDB" id="7068047at2"/>
<sequence length="204" mass="21146">MSIRRQLAVSVAALTLAGAALAQSPAAKPERIRGEIVSFSDNSLKVHRRSGDTVLINVDPAANLNAVKAIQLSEIKPGSYVGAAAMPGADGKLTAKEVLVFPEAARGMGEGHYAWDLGAKSTMTNANVESVVQGTNGRDLKLSYKGGSNTIIVPANVPVVTLVPATRAELSAGKKVFVVATPEKDGSYSGRQIVVEKDGVAPPM</sequence>
<evidence type="ECO:0000313" key="3">
    <source>
        <dbReference type="EMBL" id="PLC43218.1"/>
    </source>
</evidence>
<comment type="caution">
    <text evidence="3">The sequence shown here is derived from an EMBL/GenBank/DDBJ whole genome shotgun (WGS) entry which is preliminary data.</text>
</comment>
<dbReference type="AlphaFoldDB" id="A0A2N4TU15"/>
<dbReference type="Proteomes" id="UP000234456">
    <property type="component" value="Unassembled WGS sequence"/>
</dbReference>
<dbReference type="EMBL" id="PKQE01000001">
    <property type="protein sequence ID" value="PLC43218.1"/>
    <property type="molecule type" value="Genomic_DNA"/>
</dbReference>
<evidence type="ECO:0000313" key="2">
    <source>
        <dbReference type="EMBL" id="PLC40127.1"/>
    </source>
</evidence>
<evidence type="ECO:0000313" key="4">
    <source>
        <dbReference type="Proteomes" id="UP000234456"/>
    </source>
</evidence>
<reference evidence="3 4" key="1">
    <citation type="submission" date="2017-12" db="EMBL/GenBank/DDBJ databases">
        <title>Draft genome sequence of Ralstonia pickettii 52.</title>
        <authorList>
            <person name="Zheng B."/>
        </authorList>
    </citation>
    <scope>NUCLEOTIDE SEQUENCE [LARGE SCALE GENOMIC DNA]</scope>
    <source>
        <strain evidence="3 4">52</strain>
    </source>
</reference>
<evidence type="ECO:0000256" key="1">
    <source>
        <dbReference type="SAM" id="SignalP"/>
    </source>
</evidence>